<dbReference type="AlphaFoldDB" id="A0A2K1PCH9"/>
<accession>A0A2K1PCH9</accession>
<evidence type="ECO:0000313" key="2">
    <source>
        <dbReference type="Proteomes" id="UP000236604"/>
    </source>
</evidence>
<name>A0A2K1PCH9_9BACT</name>
<gene>
    <name evidence="1" type="ORF">X927_03230</name>
</gene>
<protein>
    <submittedName>
        <fullName evidence="1">Uncharacterized protein</fullName>
    </submittedName>
</protein>
<comment type="caution">
    <text evidence="1">The sequence shown here is derived from an EMBL/GenBank/DDBJ whole genome shotgun (WGS) entry which is preliminary data.</text>
</comment>
<dbReference type="EMBL" id="AZRN01000010">
    <property type="protein sequence ID" value="PNS00504.1"/>
    <property type="molecule type" value="Genomic_DNA"/>
</dbReference>
<dbReference type="Gene3D" id="3.40.50.2000">
    <property type="entry name" value="Glycogen Phosphorylase B"/>
    <property type="match status" value="1"/>
</dbReference>
<evidence type="ECO:0000313" key="1">
    <source>
        <dbReference type="EMBL" id="PNS00504.1"/>
    </source>
</evidence>
<reference evidence="1 2" key="1">
    <citation type="submission" date="2013-12" db="EMBL/GenBank/DDBJ databases">
        <title>Comparative genomics of Petrotoga isolates.</title>
        <authorList>
            <person name="Nesbo C.L."/>
            <person name="Charchuk R."/>
            <person name="Chow K."/>
        </authorList>
    </citation>
    <scope>NUCLEOTIDE SEQUENCE [LARGE SCALE GENOMIC DNA]</scope>
    <source>
        <strain evidence="1 2">DSM 14811</strain>
    </source>
</reference>
<proteinExistence type="predicted"/>
<sequence length="73" mass="8952">MLAHINYRKNLETWIQIIGKLKKLDNKYKLHVGGDFQDPLYKEYFEYIKKEMKMEDNFILHSWINEVGKFLED</sequence>
<dbReference type="Proteomes" id="UP000236604">
    <property type="component" value="Unassembled WGS sequence"/>
</dbReference>
<dbReference type="SUPFAM" id="SSF53756">
    <property type="entry name" value="UDP-Glycosyltransferase/glycogen phosphorylase"/>
    <property type="match status" value="1"/>
</dbReference>
<keyword evidence="2" id="KW-1185">Reference proteome</keyword>
<organism evidence="1 2">
    <name type="scientific">Petrotoga mexicana DSM 14811</name>
    <dbReference type="NCBI Taxonomy" id="1122954"/>
    <lineage>
        <taxon>Bacteria</taxon>
        <taxon>Thermotogati</taxon>
        <taxon>Thermotogota</taxon>
        <taxon>Thermotogae</taxon>
        <taxon>Petrotogales</taxon>
        <taxon>Petrotogaceae</taxon>
        <taxon>Petrotoga</taxon>
    </lineage>
</organism>